<gene>
    <name evidence="2" type="ORF">D9757_008244</name>
</gene>
<protein>
    <recommendedName>
        <fullName evidence="4">LAGLIDADG homing endonuclease</fullName>
    </recommendedName>
</protein>
<keyword evidence="1" id="KW-0732">Signal</keyword>
<dbReference type="Proteomes" id="UP000518752">
    <property type="component" value="Unassembled WGS sequence"/>
</dbReference>
<evidence type="ECO:0008006" key="4">
    <source>
        <dbReference type="Google" id="ProtNLM"/>
    </source>
</evidence>
<evidence type="ECO:0000313" key="3">
    <source>
        <dbReference type="Proteomes" id="UP000518752"/>
    </source>
</evidence>
<evidence type="ECO:0000256" key="1">
    <source>
        <dbReference type="SAM" id="SignalP"/>
    </source>
</evidence>
<proteinExistence type="predicted"/>
<dbReference type="EMBL" id="JAACJN010000065">
    <property type="protein sequence ID" value="KAF5380215.1"/>
    <property type="molecule type" value="Genomic_DNA"/>
</dbReference>
<evidence type="ECO:0000313" key="2">
    <source>
        <dbReference type="EMBL" id="KAF5380215.1"/>
    </source>
</evidence>
<accession>A0A8H5HBN4</accession>
<name>A0A8H5HBN4_9AGAR</name>
<reference evidence="2 3" key="1">
    <citation type="journal article" date="2020" name="ISME J.">
        <title>Uncovering the hidden diversity of litter-decomposition mechanisms in mushroom-forming fungi.</title>
        <authorList>
            <person name="Floudas D."/>
            <person name="Bentzer J."/>
            <person name="Ahren D."/>
            <person name="Johansson T."/>
            <person name="Persson P."/>
            <person name="Tunlid A."/>
        </authorList>
    </citation>
    <scope>NUCLEOTIDE SEQUENCE [LARGE SCALE GENOMIC DNA]</scope>
    <source>
        <strain evidence="2 3">CBS 406.79</strain>
    </source>
</reference>
<organism evidence="2 3">
    <name type="scientific">Collybiopsis confluens</name>
    <dbReference type="NCBI Taxonomy" id="2823264"/>
    <lineage>
        <taxon>Eukaryota</taxon>
        <taxon>Fungi</taxon>
        <taxon>Dikarya</taxon>
        <taxon>Basidiomycota</taxon>
        <taxon>Agaricomycotina</taxon>
        <taxon>Agaricomycetes</taxon>
        <taxon>Agaricomycetidae</taxon>
        <taxon>Agaricales</taxon>
        <taxon>Marasmiineae</taxon>
        <taxon>Omphalotaceae</taxon>
        <taxon>Collybiopsis</taxon>
    </lineage>
</organism>
<comment type="caution">
    <text evidence="2">The sequence shown here is derived from an EMBL/GenBank/DDBJ whole genome shotgun (WGS) entry which is preliminary data.</text>
</comment>
<keyword evidence="3" id="KW-1185">Reference proteome</keyword>
<feature type="signal peptide" evidence="1">
    <location>
        <begin position="1"/>
        <end position="19"/>
    </location>
</feature>
<sequence length="262" mass="30361">MLTLAPISLLGIFWTAVAASPVLVQNATHPTFLEQRGALEYKLFLGKQRVGTNRERWGIFFGETGVGFASPVVGAEPSEKSTMTRIAQHIHQCWEMSSLTTKVKFDKQLDRDELYKWIEHDMITKISEENSHLWQSTTKPDRLQDTPFGSGTQLVREIFYGGPELDPQNPQAPPKRRRTGGSSLDMAWVILEELGKRKLYSRNGQVVPKVFQDNFNEHYIKIWRKRWEDSDAGKHYAYWMLHAYPASKYPLQYSGWIRRWTL</sequence>
<dbReference type="AlphaFoldDB" id="A0A8H5HBN4"/>
<feature type="chain" id="PRO_5034982286" description="LAGLIDADG homing endonuclease" evidence="1">
    <location>
        <begin position="20"/>
        <end position="262"/>
    </location>
</feature>